<dbReference type="PANTHER" id="PTHR46438">
    <property type="entry name" value="ALPHA/BETA-HYDROLASES SUPERFAMILY PROTEIN"/>
    <property type="match status" value="1"/>
</dbReference>
<keyword evidence="2" id="KW-0378">Hydrolase</keyword>
<protein>
    <submittedName>
        <fullName evidence="2">Alpha/beta fold hydrolase</fullName>
    </submittedName>
</protein>
<evidence type="ECO:0000313" key="2">
    <source>
        <dbReference type="EMBL" id="MDT0353935.1"/>
    </source>
</evidence>
<sequence length="287" mass="30691">MTTDRRFRSAAGAAVVRRAYRFLIDTHLPFAEQRTLTTAAGETFVLSAGSADCPPVLLMPGSGGVAASWGVEMAELGQTRRVHAIDLPGESGLSTPVRLPLQRGAHAHWLHEVASSLSAEPAAVVGVSLGGWVALDYAIAHPEAVRELVLFSPSGIGPRKVAPLLLAALLGTLGARGRRRALSYLLGPGRPAWTDAFHQDLGALALATFRHFRPRTDPIPTFTDDELRSLPPALTVVLGDRDRMLHGGRAAARLRRLSVAGRTELLSGQGHLVPQSSYLRHLEAPYP</sequence>
<gene>
    <name evidence="2" type="ORF">RM445_31080</name>
</gene>
<dbReference type="Proteomes" id="UP001183202">
    <property type="component" value="Unassembled WGS sequence"/>
</dbReference>
<accession>A0ABU2NJP0</accession>
<comment type="caution">
    <text evidence="2">The sequence shown here is derived from an EMBL/GenBank/DDBJ whole genome shotgun (WGS) entry which is preliminary data.</text>
</comment>
<evidence type="ECO:0000313" key="3">
    <source>
        <dbReference type="Proteomes" id="UP001183202"/>
    </source>
</evidence>
<reference evidence="3" key="1">
    <citation type="submission" date="2023-07" db="EMBL/GenBank/DDBJ databases">
        <title>30 novel species of actinomycetes from the DSMZ collection.</title>
        <authorList>
            <person name="Nouioui I."/>
        </authorList>
    </citation>
    <scope>NUCLEOTIDE SEQUENCE [LARGE SCALE GENOMIC DNA]</scope>
    <source>
        <strain evidence="3">DSM 45834</strain>
    </source>
</reference>
<dbReference type="EMBL" id="JAVREJ010000054">
    <property type="protein sequence ID" value="MDT0353935.1"/>
    <property type="molecule type" value="Genomic_DNA"/>
</dbReference>
<dbReference type="SUPFAM" id="SSF53474">
    <property type="entry name" value="alpha/beta-Hydrolases"/>
    <property type="match status" value="1"/>
</dbReference>
<dbReference type="Gene3D" id="3.40.50.1820">
    <property type="entry name" value="alpha/beta hydrolase"/>
    <property type="match status" value="1"/>
</dbReference>
<dbReference type="RefSeq" id="WP_311560445.1">
    <property type="nucleotide sequence ID" value="NZ_JAVREJ010000054.1"/>
</dbReference>
<dbReference type="Pfam" id="PF12697">
    <property type="entry name" value="Abhydrolase_6"/>
    <property type="match status" value="1"/>
</dbReference>
<name>A0ABU2NJP0_9PSEU</name>
<feature type="domain" description="AB hydrolase-1" evidence="1">
    <location>
        <begin position="56"/>
        <end position="275"/>
    </location>
</feature>
<dbReference type="GO" id="GO:0016787">
    <property type="term" value="F:hydrolase activity"/>
    <property type="evidence" value="ECO:0007669"/>
    <property type="project" value="UniProtKB-KW"/>
</dbReference>
<proteinExistence type="predicted"/>
<keyword evidence="3" id="KW-1185">Reference proteome</keyword>
<evidence type="ECO:0000259" key="1">
    <source>
        <dbReference type="Pfam" id="PF12697"/>
    </source>
</evidence>
<organism evidence="2 3">
    <name type="scientific">Pseudonocardia charpentierae</name>
    <dbReference type="NCBI Taxonomy" id="3075545"/>
    <lineage>
        <taxon>Bacteria</taxon>
        <taxon>Bacillati</taxon>
        <taxon>Actinomycetota</taxon>
        <taxon>Actinomycetes</taxon>
        <taxon>Pseudonocardiales</taxon>
        <taxon>Pseudonocardiaceae</taxon>
        <taxon>Pseudonocardia</taxon>
    </lineage>
</organism>
<dbReference type="InterPro" id="IPR000073">
    <property type="entry name" value="AB_hydrolase_1"/>
</dbReference>
<dbReference type="PRINTS" id="PR00111">
    <property type="entry name" value="ABHYDROLASE"/>
</dbReference>
<dbReference type="InterPro" id="IPR029058">
    <property type="entry name" value="AB_hydrolase_fold"/>
</dbReference>